<keyword evidence="8" id="KW-1185">Reference proteome</keyword>
<keyword evidence="3" id="KW-0677">Repeat</keyword>
<dbReference type="EMBL" id="JAXIOK010000002">
    <property type="protein sequence ID" value="KAK4777748.1"/>
    <property type="molecule type" value="Genomic_DNA"/>
</dbReference>
<keyword evidence="2" id="KW-0732">Signal</keyword>
<evidence type="ECO:0000259" key="5">
    <source>
        <dbReference type="Pfam" id="PF08263"/>
    </source>
</evidence>
<feature type="transmembrane region" description="Helical" evidence="4">
    <location>
        <begin position="7"/>
        <end position="26"/>
    </location>
</feature>
<protein>
    <recommendedName>
        <fullName evidence="9">Leucine-rich repeat-containing N-terminal plant-type domain-containing protein</fullName>
    </recommendedName>
</protein>
<dbReference type="SUPFAM" id="SSF52058">
    <property type="entry name" value="L domain-like"/>
    <property type="match status" value="1"/>
</dbReference>
<keyword evidence="4" id="KW-0812">Transmembrane</keyword>
<dbReference type="Pfam" id="PF08263">
    <property type="entry name" value="LRRNT_2"/>
    <property type="match status" value="1"/>
</dbReference>
<dbReference type="FunFam" id="3.80.10.10:FF:000024">
    <property type="entry name" value="Somatic embryogenesis receptor kinase 1"/>
    <property type="match status" value="1"/>
</dbReference>
<evidence type="ECO:0000313" key="7">
    <source>
        <dbReference type="EMBL" id="KAK4777748.1"/>
    </source>
</evidence>
<dbReference type="Gene3D" id="3.80.10.10">
    <property type="entry name" value="Ribonuclease Inhibitor"/>
    <property type="match status" value="1"/>
</dbReference>
<evidence type="ECO:0000256" key="2">
    <source>
        <dbReference type="ARBA" id="ARBA00022729"/>
    </source>
</evidence>
<proteinExistence type="predicted"/>
<evidence type="ECO:0008006" key="9">
    <source>
        <dbReference type="Google" id="ProtNLM"/>
    </source>
</evidence>
<dbReference type="InterPro" id="IPR013210">
    <property type="entry name" value="LRR_N_plant-typ"/>
</dbReference>
<dbReference type="Proteomes" id="UP001345219">
    <property type="component" value="Chromosome 14"/>
</dbReference>
<sequence>MAYPTGCFSYFLIVLVAAAAVLPLAVHGNYESDALYALKQSLLDPNGVLASWDSSLVDACTWFHITCDQNNHVIRLDLGMSNLAGHLVPDLGKLDHLQYLELFKNNIEGTIPAELGNMKSLISLDLYNNKLSGSIPPSLGNLKSLVFLRLNNNQLTGRVPKEITDIPTLKVVDFSNNNLCGPIRSFQHVSWERFLWRFDRICLQDRKMPLKWSGNRFLCQILPATCCSPAKTWSGNRFYTLTLWITLRKHLATDDRSLIYSLIRALTIS</sequence>
<dbReference type="Pfam" id="PF23598">
    <property type="entry name" value="LRR_14"/>
    <property type="match status" value="1"/>
</dbReference>
<keyword evidence="1" id="KW-0433">Leucine-rich repeat</keyword>
<name>A0AAN7KWN3_9MYRT</name>
<evidence type="ECO:0000256" key="1">
    <source>
        <dbReference type="ARBA" id="ARBA00022614"/>
    </source>
</evidence>
<reference evidence="7 8" key="1">
    <citation type="journal article" date="2023" name="Hortic Res">
        <title>Pangenome of water caltrop reveals structural variations and asymmetric subgenome divergence after allopolyploidization.</title>
        <authorList>
            <person name="Zhang X."/>
            <person name="Chen Y."/>
            <person name="Wang L."/>
            <person name="Yuan Y."/>
            <person name="Fang M."/>
            <person name="Shi L."/>
            <person name="Lu R."/>
            <person name="Comes H.P."/>
            <person name="Ma Y."/>
            <person name="Chen Y."/>
            <person name="Huang G."/>
            <person name="Zhou Y."/>
            <person name="Zheng Z."/>
            <person name="Qiu Y."/>
        </authorList>
    </citation>
    <scope>NUCLEOTIDE SEQUENCE [LARGE SCALE GENOMIC DNA]</scope>
    <source>
        <tissue evidence="7">Roots</tissue>
    </source>
</reference>
<comment type="caution">
    <text evidence="7">The sequence shown here is derived from an EMBL/GenBank/DDBJ whole genome shotgun (WGS) entry which is preliminary data.</text>
</comment>
<evidence type="ECO:0000313" key="8">
    <source>
        <dbReference type="Proteomes" id="UP001345219"/>
    </source>
</evidence>
<evidence type="ECO:0000259" key="6">
    <source>
        <dbReference type="Pfam" id="PF23598"/>
    </source>
</evidence>
<dbReference type="PANTHER" id="PTHR47988">
    <property type="entry name" value="SOMATIC EMBRYOGENESIS RECEPTOR KINASE 1"/>
    <property type="match status" value="1"/>
</dbReference>
<evidence type="ECO:0000256" key="4">
    <source>
        <dbReference type="SAM" id="Phobius"/>
    </source>
</evidence>
<dbReference type="InterPro" id="IPR032675">
    <property type="entry name" value="LRR_dom_sf"/>
</dbReference>
<accession>A0AAN7KWN3</accession>
<organism evidence="7 8">
    <name type="scientific">Trapa incisa</name>
    <dbReference type="NCBI Taxonomy" id="236973"/>
    <lineage>
        <taxon>Eukaryota</taxon>
        <taxon>Viridiplantae</taxon>
        <taxon>Streptophyta</taxon>
        <taxon>Embryophyta</taxon>
        <taxon>Tracheophyta</taxon>
        <taxon>Spermatophyta</taxon>
        <taxon>Magnoliopsida</taxon>
        <taxon>eudicotyledons</taxon>
        <taxon>Gunneridae</taxon>
        <taxon>Pentapetalae</taxon>
        <taxon>rosids</taxon>
        <taxon>malvids</taxon>
        <taxon>Myrtales</taxon>
        <taxon>Lythraceae</taxon>
        <taxon>Trapa</taxon>
    </lineage>
</organism>
<feature type="domain" description="Disease resistance R13L4/SHOC-2-like LRR" evidence="6">
    <location>
        <begin position="76"/>
        <end position="172"/>
    </location>
</feature>
<dbReference type="InterPro" id="IPR055414">
    <property type="entry name" value="LRR_R13L4/SHOC2-like"/>
</dbReference>
<keyword evidence="4" id="KW-0472">Membrane</keyword>
<gene>
    <name evidence="7" type="ORF">SAY87_017935</name>
</gene>
<evidence type="ECO:0000256" key="3">
    <source>
        <dbReference type="ARBA" id="ARBA00022737"/>
    </source>
</evidence>
<dbReference type="AlphaFoldDB" id="A0AAN7KWN3"/>
<feature type="domain" description="Leucine-rich repeat-containing N-terminal plant-type" evidence="5">
    <location>
        <begin position="29"/>
        <end position="68"/>
    </location>
</feature>
<keyword evidence="4" id="KW-1133">Transmembrane helix</keyword>